<dbReference type="RefSeq" id="XP_018160061.1">
    <property type="nucleotide sequence ID" value="XM_018298815.1"/>
</dbReference>
<dbReference type="EMBL" id="LTAN01000003">
    <property type="protein sequence ID" value="OBR11544.1"/>
    <property type="molecule type" value="Genomic_DNA"/>
</dbReference>
<name>A0A1B7YI43_COLHI</name>
<evidence type="ECO:0000313" key="2">
    <source>
        <dbReference type="Proteomes" id="UP000092177"/>
    </source>
</evidence>
<dbReference type="GeneID" id="28862922"/>
<gene>
    <name evidence="1" type="ORF">CH63R_03840</name>
</gene>
<proteinExistence type="predicted"/>
<dbReference type="VEuPathDB" id="FungiDB:CH63R_03840"/>
<accession>A0A1B7YI43</accession>
<dbReference type="AlphaFoldDB" id="A0A1B7YI43"/>
<protein>
    <submittedName>
        <fullName evidence="1">Monocarboxylate transporter</fullName>
    </submittedName>
</protein>
<comment type="caution">
    <text evidence="1">The sequence shown here is derived from an EMBL/GenBank/DDBJ whole genome shotgun (WGS) entry which is preliminary data.</text>
</comment>
<dbReference type="OrthoDB" id="2426273at2759"/>
<organism evidence="1 2">
    <name type="scientific">Colletotrichum higginsianum (strain IMI 349063)</name>
    <name type="common">Crucifer anthracnose fungus</name>
    <dbReference type="NCBI Taxonomy" id="759273"/>
    <lineage>
        <taxon>Eukaryota</taxon>
        <taxon>Fungi</taxon>
        <taxon>Dikarya</taxon>
        <taxon>Ascomycota</taxon>
        <taxon>Pezizomycotina</taxon>
        <taxon>Sordariomycetes</taxon>
        <taxon>Hypocreomycetidae</taxon>
        <taxon>Glomerellales</taxon>
        <taxon>Glomerellaceae</taxon>
        <taxon>Colletotrichum</taxon>
        <taxon>Colletotrichum destructivum species complex</taxon>
    </lineage>
</organism>
<dbReference type="PANTHER" id="PTHR39596">
    <property type="match status" value="1"/>
</dbReference>
<dbReference type="PANTHER" id="PTHR39596:SF3">
    <property type="entry name" value="HETEROKARYON INCOMPATIBILITY DOMAIN-CONTAINING PROTEIN"/>
    <property type="match status" value="1"/>
</dbReference>
<keyword evidence="2" id="KW-1185">Reference proteome</keyword>
<evidence type="ECO:0000313" key="1">
    <source>
        <dbReference type="EMBL" id="OBR11544.1"/>
    </source>
</evidence>
<reference evidence="2" key="1">
    <citation type="journal article" date="2017" name="BMC Genomics">
        <title>Gapless genome assembly of Colletotrichum higginsianum reveals chromosome structure and association of transposable elements with secondary metabolite gene clusters.</title>
        <authorList>
            <person name="Dallery J.-F."/>
            <person name="Lapalu N."/>
            <person name="Zampounis A."/>
            <person name="Pigne S."/>
            <person name="Luyten I."/>
            <person name="Amselem J."/>
            <person name="Wittenberg A.H.J."/>
            <person name="Zhou S."/>
            <person name="de Queiroz M.V."/>
            <person name="Robin G.P."/>
            <person name="Auger A."/>
            <person name="Hainaut M."/>
            <person name="Henrissat B."/>
            <person name="Kim K.-T."/>
            <person name="Lee Y.-H."/>
            <person name="Lespinet O."/>
            <person name="Schwartz D.C."/>
            <person name="Thon M.R."/>
            <person name="O'Connell R.J."/>
        </authorList>
    </citation>
    <scope>NUCLEOTIDE SEQUENCE [LARGE SCALE GENOMIC DNA]</scope>
    <source>
        <strain evidence="2">IMI 349063</strain>
    </source>
</reference>
<dbReference type="Proteomes" id="UP000092177">
    <property type="component" value="Chromosome 3"/>
</dbReference>
<dbReference type="KEGG" id="chig:CH63R_03840"/>
<sequence>MGVNGALSNSRIKEILMRHGMSPKTSQECALNELRGWSTSAVESVLSKIKRPCIGHCPLNYTSPDPDETSIGRRLGSWLPSAWVRPPLGLVRQAVDERKALCVNRRFQWSLCGDGYFAVSHVWGEGIRADPKGRGLAHQHLTRVFDALASTGAEWIWLDVLAVPNADPEGLNLSPEEKELQVKVINTLPQVYEGATAVIVFDALVLQMHGASSADVAVGLVCGAWISRVWTYQEIRLAKKALIVTADRIYTWDEIVKNLWQLVEDDDDGSRQGGPPRLSRFYSLYLSMAILQYINETGLSLTDISFASATRQSTYEIDYARSLFALVDLPWDPAWKTSAPGMQAIYQHRRQDASRLVAMYGAKRLKVSPRWAPSRLAGLEGTVHGDMIWEERGLRGMWYRERIASFTELVLGKGRRAMRLFLSDRDCDLWCEVLVGADEEAETIDGFKKAVGDGRAFLFCKHQIADGVGLERGTASQALVVETLDGGQDGEVDVLFATALRAVQGESSGEQSSVLLRH</sequence>